<name>A0A6G9H085_9ACTN</name>
<dbReference type="GO" id="GO:0009307">
    <property type="term" value="P:DNA restriction-modification system"/>
    <property type="evidence" value="ECO:0007669"/>
    <property type="project" value="InterPro"/>
</dbReference>
<dbReference type="Pfam" id="PF09126">
    <property type="entry name" value="NaeI"/>
    <property type="match status" value="1"/>
</dbReference>
<gene>
    <name evidence="6" type="ORF">HA039_17920</name>
</gene>
<organism evidence="6 7">
    <name type="scientific">Streptomyces liangshanensis</name>
    <dbReference type="NCBI Taxonomy" id="2717324"/>
    <lineage>
        <taxon>Bacteria</taxon>
        <taxon>Bacillati</taxon>
        <taxon>Actinomycetota</taxon>
        <taxon>Actinomycetes</taxon>
        <taxon>Kitasatosporales</taxon>
        <taxon>Streptomycetaceae</taxon>
        <taxon>Streptomyces</taxon>
    </lineage>
</organism>
<evidence type="ECO:0000256" key="2">
    <source>
        <dbReference type="ARBA" id="ARBA00022759"/>
    </source>
</evidence>
<evidence type="ECO:0000259" key="5">
    <source>
        <dbReference type="Pfam" id="PF09126"/>
    </source>
</evidence>
<dbReference type="SUPFAM" id="SSF52980">
    <property type="entry name" value="Restriction endonuclease-like"/>
    <property type="match status" value="1"/>
</dbReference>
<dbReference type="AlphaFoldDB" id="A0A6G9H085"/>
<dbReference type="Proteomes" id="UP000501179">
    <property type="component" value="Chromosome"/>
</dbReference>
<dbReference type="CDD" id="cd22338">
    <property type="entry name" value="NaeI-like"/>
    <property type="match status" value="1"/>
</dbReference>
<evidence type="ECO:0000313" key="6">
    <source>
        <dbReference type="EMBL" id="QIQ03952.1"/>
    </source>
</evidence>
<dbReference type="GO" id="GO:0009036">
    <property type="term" value="F:type II site-specific deoxyribonuclease activity"/>
    <property type="evidence" value="ECO:0007669"/>
    <property type="project" value="InterPro"/>
</dbReference>
<dbReference type="Gene3D" id="3.40.600.10">
    <property type="entry name" value="DNA mismatch repair MutH/Restriction endonuclease, type II"/>
    <property type="match status" value="1"/>
</dbReference>
<dbReference type="GO" id="GO:0003677">
    <property type="term" value="F:DNA binding"/>
    <property type="evidence" value="ECO:0007669"/>
    <property type="project" value="InterPro"/>
</dbReference>
<keyword evidence="3" id="KW-0378">Hydrolase</keyword>
<accession>A0A6G9H085</accession>
<dbReference type="InterPro" id="IPR036388">
    <property type="entry name" value="WH-like_DNA-bd_sf"/>
</dbReference>
<dbReference type="InterPro" id="IPR015210">
    <property type="entry name" value="NaeI"/>
</dbReference>
<protein>
    <submittedName>
        <fullName evidence="6">Restriction endonuclease</fullName>
    </submittedName>
</protein>
<evidence type="ECO:0000256" key="1">
    <source>
        <dbReference type="ARBA" id="ARBA00022722"/>
    </source>
</evidence>
<proteinExistence type="predicted"/>
<dbReference type="RefSeq" id="WP_167030796.1">
    <property type="nucleotide sequence ID" value="NZ_CP050177.1"/>
</dbReference>
<sequence>MSQNTSLFTVESLQSGLPGPSSDPELESVRSWFLDQKNYAARFAQVFRKSIDEVLDGQRTQRYDLYVKKGEGRVEKTEKTYLGTKVEIVTRAEFGLGYGHPMDYSIQGVDVDAKFTMNNAWTIPEEAVGHICLLLHADDRESLFQVGLLRMSDDVLNAGTNRDGKRTVSAAGRLRIRWIVKNGEMPRNFLLELKKKHPEKIHAIFHASDKHRGPGTGGQLRVNELFRQVPGKLIDRNAAMTVATQHDGPKRIRDARNDLRPAGFVVLGHQQPGPRIAEDLGLPIPRNGSWVSAKLALATDDDSRRSTVVNGISYTLWREGDAHIEAPVITSSD</sequence>
<evidence type="ECO:0000256" key="4">
    <source>
        <dbReference type="SAM" id="MobiDB-lite"/>
    </source>
</evidence>
<dbReference type="EMBL" id="CP050177">
    <property type="protein sequence ID" value="QIQ03952.1"/>
    <property type="molecule type" value="Genomic_DNA"/>
</dbReference>
<dbReference type="REBASE" id="402539">
    <property type="entry name" value="SspT12ORF17915P"/>
</dbReference>
<evidence type="ECO:0000313" key="7">
    <source>
        <dbReference type="Proteomes" id="UP000501179"/>
    </source>
</evidence>
<dbReference type="KEGG" id="slia:HA039_17920"/>
<feature type="domain" description="Type II restriction enzyme NaeI" evidence="5">
    <location>
        <begin position="40"/>
        <end position="322"/>
    </location>
</feature>
<feature type="region of interest" description="Disordered" evidence="4">
    <location>
        <begin position="1"/>
        <end position="22"/>
    </location>
</feature>
<evidence type="ECO:0000256" key="3">
    <source>
        <dbReference type="ARBA" id="ARBA00022801"/>
    </source>
</evidence>
<feature type="compositionally biased region" description="Polar residues" evidence="4">
    <location>
        <begin position="1"/>
        <end position="15"/>
    </location>
</feature>
<dbReference type="InterPro" id="IPR011335">
    <property type="entry name" value="Restrct_endonuc-II-like"/>
</dbReference>
<dbReference type="Gene3D" id="1.10.10.10">
    <property type="entry name" value="Winged helix-like DNA-binding domain superfamily/Winged helix DNA-binding domain"/>
    <property type="match status" value="1"/>
</dbReference>
<reference evidence="6 7" key="1">
    <citation type="submission" date="2020-03" db="EMBL/GenBank/DDBJ databases">
        <title>A novel species.</title>
        <authorList>
            <person name="Gao J."/>
        </authorList>
    </citation>
    <scope>NUCLEOTIDE SEQUENCE [LARGE SCALE GENOMIC DNA]</scope>
    <source>
        <strain evidence="6 7">QMT-12</strain>
    </source>
</reference>
<keyword evidence="2 6" id="KW-0255">Endonuclease</keyword>
<keyword evidence="7" id="KW-1185">Reference proteome</keyword>
<dbReference type="InterPro" id="IPR037057">
    <property type="entry name" value="DNA_rep_MutH/T2_RE_sf"/>
</dbReference>
<keyword evidence="1" id="KW-0540">Nuclease</keyword>